<accession>A0A0B7AUM9</accession>
<reference evidence="1" key="1">
    <citation type="submission" date="2014-12" db="EMBL/GenBank/DDBJ databases">
        <title>Insight into the proteome of Arion vulgaris.</title>
        <authorList>
            <person name="Aradska J."/>
            <person name="Bulat T."/>
            <person name="Smidak R."/>
            <person name="Sarate P."/>
            <person name="Gangsoo J."/>
            <person name="Sialana F."/>
            <person name="Bilban M."/>
            <person name="Lubec G."/>
        </authorList>
    </citation>
    <scope>NUCLEOTIDE SEQUENCE</scope>
    <source>
        <tissue evidence="1">Skin</tissue>
    </source>
</reference>
<name>A0A0B7AUM9_9EUPU</name>
<dbReference type="AlphaFoldDB" id="A0A0B7AUM9"/>
<dbReference type="EMBL" id="HACG01037889">
    <property type="protein sequence ID" value="CEK84754.1"/>
    <property type="molecule type" value="Transcribed_RNA"/>
</dbReference>
<sequence length="86" mass="10121">MLHTFDIATVFEMQNKNVCNRDMKDFDRTQVCGETVVTITCGMSQTHGKASQRYEGNRSPQTHRETVVTDTWRNSYHTKIIRKKRR</sequence>
<proteinExistence type="predicted"/>
<evidence type="ECO:0000313" key="1">
    <source>
        <dbReference type="EMBL" id="CEK84754.1"/>
    </source>
</evidence>
<organism evidence="1">
    <name type="scientific">Arion vulgaris</name>
    <dbReference type="NCBI Taxonomy" id="1028688"/>
    <lineage>
        <taxon>Eukaryota</taxon>
        <taxon>Metazoa</taxon>
        <taxon>Spiralia</taxon>
        <taxon>Lophotrochozoa</taxon>
        <taxon>Mollusca</taxon>
        <taxon>Gastropoda</taxon>
        <taxon>Heterobranchia</taxon>
        <taxon>Euthyneura</taxon>
        <taxon>Panpulmonata</taxon>
        <taxon>Eupulmonata</taxon>
        <taxon>Stylommatophora</taxon>
        <taxon>Helicina</taxon>
        <taxon>Arionoidea</taxon>
        <taxon>Arionidae</taxon>
        <taxon>Arion</taxon>
    </lineage>
</organism>
<protein>
    <submittedName>
        <fullName evidence="1">Uncharacterized protein</fullName>
    </submittedName>
</protein>
<gene>
    <name evidence="1" type="primary">ORF144309</name>
</gene>